<keyword evidence="2" id="KW-1003">Cell membrane</keyword>
<name>A0ABT0YFV5_9ACTN</name>
<feature type="domain" description="Cardiolipin synthase N-terminal" evidence="7">
    <location>
        <begin position="28"/>
        <end position="68"/>
    </location>
</feature>
<gene>
    <name evidence="8" type="ORF">LXN57_43345</name>
</gene>
<dbReference type="Pfam" id="PF13396">
    <property type="entry name" value="PLDc_N"/>
    <property type="match status" value="1"/>
</dbReference>
<sequence length="72" mass="7937">MTRSWHNLDPRQRAAVTVLAAAELLCTAVAAADLARRPSSSVRGAKAVWWLAVFVQPIGPPAYLIWGRRGRR</sequence>
<evidence type="ECO:0000313" key="8">
    <source>
        <dbReference type="EMBL" id="MCM4084392.1"/>
    </source>
</evidence>
<keyword evidence="5 6" id="KW-0472">Membrane</keyword>
<dbReference type="RefSeq" id="WP_251804143.1">
    <property type="nucleotide sequence ID" value="NZ_JAMQOL010000076.1"/>
</dbReference>
<dbReference type="InterPro" id="IPR027379">
    <property type="entry name" value="CLS_N"/>
</dbReference>
<organism evidence="8 9">
    <name type="scientific">Paractinoplanes hotanensis</name>
    <dbReference type="NCBI Taxonomy" id="2906497"/>
    <lineage>
        <taxon>Bacteria</taxon>
        <taxon>Bacillati</taxon>
        <taxon>Actinomycetota</taxon>
        <taxon>Actinomycetes</taxon>
        <taxon>Micromonosporales</taxon>
        <taxon>Micromonosporaceae</taxon>
        <taxon>Paractinoplanes</taxon>
    </lineage>
</organism>
<reference evidence="8 9" key="1">
    <citation type="submission" date="2022-06" db="EMBL/GenBank/DDBJ databases">
        <title>Actinoplanes abujensis sp. nov., isolated from Nigerian arid soil.</title>
        <authorList>
            <person name="Ding P."/>
        </authorList>
    </citation>
    <scope>NUCLEOTIDE SEQUENCE [LARGE SCALE GENOMIC DNA]</scope>
    <source>
        <strain evidence="9">TRM88002</strain>
    </source>
</reference>
<protein>
    <submittedName>
        <fullName evidence="8">PLD nuclease N-terminal domain-containing protein</fullName>
    </submittedName>
</protein>
<keyword evidence="3 6" id="KW-0812">Transmembrane</keyword>
<accession>A0ABT0YFV5</accession>
<evidence type="ECO:0000256" key="3">
    <source>
        <dbReference type="ARBA" id="ARBA00022692"/>
    </source>
</evidence>
<feature type="transmembrane region" description="Helical" evidence="6">
    <location>
        <begin position="47"/>
        <end position="66"/>
    </location>
</feature>
<dbReference type="Proteomes" id="UP001523216">
    <property type="component" value="Unassembled WGS sequence"/>
</dbReference>
<dbReference type="EMBL" id="JAMQOL010000076">
    <property type="protein sequence ID" value="MCM4084392.1"/>
    <property type="molecule type" value="Genomic_DNA"/>
</dbReference>
<proteinExistence type="predicted"/>
<evidence type="ECO:0000256" key="2">
    <source>
        <dbReference type="ARBA" id="ARBA00022475"/>
    </source>
</evidence>
<evidence type="ECO:0000256" key="6">
    <source>
        <dbReference type="SAM" id="Phobius"/>
    </source>
</evidence>
<evidence type="ECO:0000256" key="5">
    <source>
        <dbReference type="ARBA" id="ARBA00023136"/>
    </source>
</evidence>
<comment type="caution">
    <text evidence="8">The sequence shown here is derived from an EMBL/GenBank/DDBJ whole genome shotgun (WGS) entry which is preliminary data.</text>
</comment>
<evidence type="ECO:0000259" key="7">
    <source>
        <dbReference type="Pfam" id="PF13396"/>
    </source>
</evidence>
<evidence type="ECO:0000256" key="4">
    <source>
        <dbReference type="ARBA" id="ARBA00022989"/>
    </source>
</evidence>
<keyword evidence="4 6" id="KW-1133">Transmembrane helix</keyword>
<evidence type="ECO:0000313" key="9">
    <source>
        <dbReference type="Proteomes" id="UP001523216"/>
    </source>
</evidence>
<evidence type="ECO:0000256" key="1">
    <source>
        <dbReference type="ARBA" id="ARBA00004651"/>
    </source>
</evidence>
<comment type="subcellular location">
    <subcellularLocation>
        <location evidence="1">Cell membrane</location>
        <topology evidence="1">Multi-pass membrane protein</topology>
    </subcellularLocation>
</comment>
<keyword evidence="9" id="KW-1185">Reference proteome</keyword>